<protein>
    <submittedName>
        <fullName evidence="1">Uncharacterized protein</fullName>
    </submittedName>
</protein>
<keyword evidence="2" id="KW-1185">Reference proteome</keyword>
<reference evidence="1 2" key="1">
    <citation type="submission" date="2019-02" db="EMBL/GenBank/DDBJ databases">
        <title>Genome sequencing of the rare red list fungi Dentipellis fragilis.</title>
        <authorList>
            <person name="Buettner E."/>
            <person name="Kellner H."/>
        </authorList>
    </citation>
    <scope>NUCLEOTIDE SEQUENCE [LARGE SCALE GENOMIC DNA]</scope>
    <source>
        <strain evidence="1 2">DSM 105465</strain>
    </source>
</reference>
<dbReference type="EMBL" id="SEOQ01000359">
    <property type="protein sequence ID" value="TFY64845.1"/>
    <property type="molecule type" value="Genomic_DNA"/>
</dbReference>
<organism evidence="1 2">
    <name type="scientific">Dentipellis fragilis</name>
    <dbReference type="NCBI Taxonomy" id="205917"/>
    <lineage>
        <taxon>Eukaryota</taxon>
        <taxon>Fungi</taxon>
        <taxon>Dikarya</taxon>
        <taxon>Basidiomycota</taxon>
        <taxon>Agaricomycotina</taxon>
        <taxon>Agaricomycetes</taxon>
        <taxon>Russulales</taxon>
        <taxon>Hericiaceae</taxon>
        <taxon>Dentipellis</taxon>
    </lineage>
</organism>
<dbReference type="Proteomes" id="UP000298327">
    <property type="component" value="Unassembled WGS sequence"/>
</dbReference>
<accession>A0A4Y9YR38</accession>
<sequence>MVQNKPDGYIGGYLITIAGMQDFLEKAEGKPYESKLAWLDAFWYFENWYDEKQLSKKGIARITVYQESEEDEQVFIFPTHRALAGTEQIPEDDIKAVRDELINAMGHGFTAEKIQWVIVPGKKFLVWN</sequence>
<dbReference type="AlphaFoldDB" id="A0A4Y9YR38"/>
<evidence type="ECO:0000313" key="1">
    <source>
        <dbReference type="EMBL" id="TFY64845.1"/>
    </source>
</evidence>
<comment type="caution">
    <text evidence="1">The sequence shown here is derived from an EMBL/GenBank/DDBJ whole genome shotgun (WGS) entry which is preliminary data.</text>
</comment>
<name>A0A4Y9YR38_9AGAM</name>
<gene>
    <name evidence="1" type="ORF">EVG20_g5816</name>
</gene>
<evidence type="ECO:0000313" key="2">
    <source>
        <dbReference type="Proteomes" id="UP000298327"/>
    </source>
</evidence>
<proteinExistence type="predicted"/>